<reference evidence="3 4" key="1">
    <citation type="submission" date="2011-01" db="EMBL/GenBank/DDBJ databases">
        <authorList>
            <person name="Muzny D."/>
            <person name="Qin X."/>
            <person name="Buhay C."/>
            <person name="Dugan-Rocha S."/>
            <person name="Ding Y."/>
            <person name="Chen G."/>
            <person name="Hawes A."/>
            <person name="Holder M."/>
            <person name="Jhangiani S."/>
            <person name="Johnson A."/>
            <person name="Khan Z."/>
            <person name="Li Z."/>
            <person name="Liu W."/>
            <person name="Liu X."/>
            <person name="Perez L."/>
            <person name="Shen H."/>
            <person name="Wang Q."/>
            <person name="Watt J."/>
            <person name="Xi L."/>
            <person name="Xin Y."/>
            <person name="Zhou J."/>
            <person name="Deng J."/>
            <person name="Jiang H."/>
            <person name="Liu Y."/>
            <person name="Qu J."/>
            <person name="Song X.-Z."/>
            <person name="Zhang L."/>
            <person name="Villasana D."/>
            <person name="Johnson A."/>
            <person name="Liu J."/>
            <person name="Liyanage D."/>
            <person name="Lorensuhewa L."/>
            <person name="Robinson T."/>
            <person name="Song A."/>
            <person name="Song B.-B."/>
            <person name="Dinh H."/>
            <person name="Thornton R."/>
            <person name="Coyle M."/>
            <person name="Francisco L."/>
            <person name="Jackson L."/>
            <person name="Javaid M."/>
            <person name="Korchina V."/>
            <person name="Kovar C."/>
            <person name="Mata R."/>
            <person name="Mathew T."/>
            <person name="Ngo R."/>
            <person name="Nguyen L."/>
            <person name="Nguyen N."/>
            <person name="Okwuonu G."/>
            <person name="Ongeri F."/>
            <person name="Pham C."/>
            <person name="Simmons D."/>
            <person name="Wilczek-Boney K."/>
            <person name="Hale W."/>
            <person name="Jakkamsetti A."/>
            <person name="Pham P."/>
            <person name="Ruth R."/>
            <person name="San Lucas F."/>
            <person name="Warren J."/>
            <person name="Zhang J."/>
            <person name="Zhao Z."/>
            <person name="Zhou C."/>
            <person name="Zhu D."/>
            <person name="Lee S."/>
            <person name="Bess C."/>
            <person name="Blankenburg K."/>
            <person name="Forbes L."/>
            <person name="Fu Q."/>
            <person name="Gubbala S."/>
            <person name="Hirani K."/>
            <person name="Jayaseelan J.C."/>
            <person name="Lara F."/>
            <person name="Munidasa M."/>
            <person name="Palculict T."/>
            <person name="Patil S."/>
            <person name="Pu L.-L."/>
            <person name="Saada N."/>
            <person name="Tang L."/>
            <person name="Weissenberger G."/>
            <person name="Zhu Y."/>
            <person name="Hemphill L."/>
            <person name="Shang Y."/>
            <person name="Youmans B."/>
            <person name="Ayvaz T."/>
            <person name="Ross M."/>
            <person name="Santibanez J."/>
            <person name="Aqrawi P."/>
            <person name="Gross S."/>
            <person name="Joshi V."/>
            <person name="Fowler G."/>
            <person name="Nazareth L."/>
            <person name="Reid J."/>
            <person name="Worley K."/>
            <person name="Petrosino J."/>
            <person name="Highlander S."/>
            <person name="Gibbs R."/>
        </authorList>
    </citation>
    <scope>NUCLEOTIDE SEQUENCE [LARGE SCALE GENOMIC DNA]</scope>
    <source>
        <strain evidence="3 4">ATCC 49124</strain>
    </source>
</reference>
<keyword evidence="1" id="KW-0378">Hydrolase</keyword>
<dbReference type="Gene3D" id="3.20.20.80">
    <property type="entry name" value="Glycosidases"/>
    <property type="match status" value="1"/>
</dbReference>
<dbReference type="EMBL" id="AEVI01000038">
    <property type="protein sequence ID" value="EFX96162.1"/>
    <property type="molecule type" value="Genomic_DNA"/>
</dbReference>
<dbReference type="PANTHER" id="PTHR10353">
    <property type="entry name" value="GLYCOSYL HYDROLASE"/>
    <property type="match status" value="1"/>
</dbReference>
<dbReference type="Proteomes" id="UP000003697">
    <property type="component" value="Unassembled WGS sequence"/>
</dbReference>
<comment type="caution">
    <text evidence="3">The sequence shown here is derived from an EMBL/GenBank/DDBJ whole genome shotgun (WGS) entry which is preliminary data.</text>
</comment>
<dbReference type="Pfam" id="PF00232">
    <property type="entry name" value="Glyco_hydro_1"/>
    <property type="match status" value="1"/>
</dbReference>
<accession>A0ABN0CH13</accession>
<protein>
    <recommendedName>
        <fullName evidence="5">6-phospho-beta-glucosidase</fullName>
    </recommendedName>
</protein>
<evidence type="ECO:0000256" key="2">
    <source>
        <dbReference type="RuleBase" id="RU003690"/>
    </source>
</evidence>
<gene>
    <name evidence="3" type="ORF">HMPREF9425_0941</name>
</gene>
<dbReference type="PANTHER" id="PTHR10353:SF122">
    <property type="entry name" value="6-PHOSPHO-BETA-GLUCOSIDASE ASCB-RELATED"/>
    <property type="match status" value="1"/>
</dbReference>
<keyword evidence="1" id="KW-0326">Glycosidase</keyword>
<comment type="similarity">
    <text evidence="2">Belongs to the glycosyl hydrolase 1 family.</text>
</comment>
<sequence length="184" mass="20981">MDGLIVKLIGFYENYVCTVFTRYKDKVKYWLTFNEVNSVLHAPFMSGGIATLMEKLSKQELYQAVYHELVASASATKIGHDINPDFKIGCMVLAMPAYGMTANSLEQLAIHEFENQNYLSRIFMHVGNIRLTLKDISKKHSIGIQFAPGDDEILKNIVDFISFSYYMSVAQHTIQKTIRLVKEI</sequence>
<dbReference type="RefSeq" id="WP_003097131.1">
    <property type="nucleotide sequence ID" value="NZ_GL831112.1"/>
</dbReference>
<dbReference type="SUPFAM" id="SSF51445">
    <property type="entry name" value="(Trans)glycosidases"/>
    <property type="match status" value="1"/>
</dbReference>
<evidence type="ECO:0008006" key="5">
    <source>
        <dbReference type="Google" id="ProtNLM"/>
    </source>
</evidence>
<keyword evidence="4" id="KW-1185">Reference proteome</keyword>
<organism evidence="3 4">
    <name type="scientific">Streptococcus vestibularis ATCC 49124</name>
    <dbReference type="NCBI Taxonomy" id="889206"/>
    <lineage>
        <taxon>Bacteria</taxon>
        <taxon>Bacillati</taxon>
        <taxon>Bacillota</taxon>
        <taxon>Bacilli</taxon>
        <taxon>Lactobacillales</taxon>
        <taxon>Streptococcaceae</taxon>
        <taxon>Streptococcus</taxon>
    </lineage>
</organism>
<dbReference type="InterPro" id="IPR001360">
    <property type="entry name" value="Glyco_hydro_1"/>
</dbReference>
<evidence type="ECO:0000256" key="1">
    <source>
        <dbReference type="ARBA" id="ARBA00023295"/>
    </source>
</evidence>
<evidence type="ECO:0000313" key="4">
    <source>
        <dbReference type="Proteomes" id="UP000003697"/>
    </source>
</evidence>
<evidence type="ECO:0000313" key="3">
    <source>
        <dbReference type="EMBL" id="EFX96162.1"/>
    </source>
</evidence>
<proteinExistence type="inferred from homology"/>
<feature type="non-terminal residue" evidence="3">
    <location>
        <position position="184"/>
    </location>
</feature>
<name>A0ABN0CH13_STRVE</name>
<dbReference type="InterPro" id="IPR017853">
    <property type="entry name" value="GH"/>
</dbReference>